<comment type="caution">
    <text evidence="7">The sequence shown here is derived from an EMBL/GenBank/DDBJ whole genome shotgun (WGS) entry which is preliminary data.</text>
</comment>
<feature type="domain" description="RNA polymerase sigma-70 region 4" evidence="6">
    <location>
        <begin position="188"/>
        <end position="236"/>
    </location>
</feature>
<keyword evidence="7" id="KW-0966">Cell projection</keyword>
<dbReference type="GO" id="GO:0003677">
    <property type="term" value="F:DNA binding"/>
    <property type="evidence" value="ECO:0007669"/>
    <property type="project" value="UniProtKB-KW"/>
</dbReference>
<feature type="domain" description="RNA polymerase sigma-70 region 2" evidence="5">
    <location>
        <begin position="27"/>
        <end position="96"/>
    </location>
</feature>
<proteinExistence type="predicted"/>
<evidence type="ECO:0000259" key="6">
    <source>
        <dbReference type="Pfam" id="PF04545"/>
    </source>
</evidence>
<dbReference type="PANTHER" id="PTHR30385">
    <property type="entry name" value="SIGMA FACTOR F FLAGELLAR"/>
    <property type="match status" value="1"/>
</dbReference>
<evidence type="ECO:0000313" key="8">
    <source>
        <dbReference type="Proteomes" id="UP000589626"/>
    </source>
</evidence>
<gene>
    <name evidence="7" type="ORF">FHU40_002362</name>
</gene>
<dbReference type="PIRSF" id="PIRSF000770">
    <property type="entry name" value="RNA_pol_sigma-SigE/K"/>
    <property type="match status" value="1"/>
</dbReference>
<reference evidence="7 8" key="1">
    <citation type="submission" date="2020-08" db="EMBL/GenBank/DDBJ databases">
        <title>Sequencing the genomes of 1000 actinobacteria strains.</title>
        <authorList>
            <person name="Klenk H.-P."/>
        </authorList>
    </citation>
    <scope>NUCLEOTIDE SEQUENCE [LARGE SCALE GENOMIC DNA]</scope>
    <source>
        <strain evidence="7 8">DSM 105498</strain>
    </source>
</reference>
<dbReference type="CDD" id="cd06171">
    <property type="entry name" value="Sigma70_r4"/>
    <property type="match status" value="1"/>
</dbReference>
<evidence type="ECO:0000256" key="1">
    <source>
        <dbReference type="ARBA" id="ARBA00023015"/>
    </source>
</evidence>
<dbReference type="GO" id="GO:0016987">
    <property type="term" value="F:sigma factor activity"/>
    <property type="evidence" value="ECO:0007669"/>
    <property type="project" value="UniProtKB-KW"/>
</dbReference>
<protein>
    <submittedName>
        <fullName evidence="7">RNA polymerase sigma factor for flagellar operon FliA</fullName>
    </submittedName>
</protein>
<dbReference type="AlphaFoldDB" id="A0A7W4Z0Q1"/>
<keyword evidence="7" id="KW-0969">Cilium</keyword>
<evidence type="ECO:0000256" key="2">
    <source>
        <dbReference type="ARBA" id="ARBA00023082"/>
    </source>
</evidence>
<dbReference type="RefSeq" id="WP_183592500.1">
    <property type="nucleotide sequence ID" value="NZ_JACHWR010000002.1"/>
</dbReference>
<dbReference type="SUPFAM" id="SSF88946">
    <property type="entry name" value="Sigma2 domain of RNA polymerase sigma factors"/>
    <property type="match status" value="1"/>
</dbReference>
<dbReference type="Gene3D" id="1.20.140.160">
    <property type="match status" value="1"/>
</dbReference>
<dbReference type="InterPro" id="IPR013325">
    <property type="entry name" value="RNA_pol_sigma_r2"/>
</dbReference>
<dbReference type="SUPFAM" id="SSF88659">
    <property type="entry name" value="Sigma3 and sigma4 domains of RNA polymerase sigma factors"/>
    <property type="match status" value="2"/>
</dbReference>
<dbReference type="PANTHER" id="PTHR30385:SF7">
    <property type="entry name" value="RNA POLYMERASE SIGMA FACTOR FLIA"/>
    <property type="match status" value="1"/>
</dbReference>
<dbReference type="InterPro" id="IPR007630">
    <property type="entry name" value="RNA_pol_sigma70_r4"/>
</dbReference>
<dbReference type="InterPro" id="IPR000943">
    <property type="entry name" value="RNA_pol_sigma70"/>
</dbReference>
<keyword evidence="3" id="KW-0238">DNA-binding</keyword>
<dbReference type="Pfam" id="PF04542">
    <property type="entry name" value="Sigma70_r2"/>
    <property type="match status" value="1"/>
</dbReference>
<sequence length="289" mass="30823">MRAEVRRSARVTSPIADSTASEQLAVDHIPLVAHLVREVSGRIPASVDRDDLRSAGLVALVAAARAFDADRGVPFPAYAAQRIRGALVDELRSVDWASRSVRRKGREIEAARQRLATAMGQFPDDRVVAESLGVSTAEVVRSDADVVRAAVLSIHGTDRDLADDVPTTALGPQAALERAERLAYLADAIAELPERLRVVVRGYFLEERPMAELGAELGVTESRVSQLRAEALALLRGALAAGLEPHLAEEPANPGGVAARRRTAYAASVAARHAARHAARRRVPLGASA</sequence>
<evidence type="ECO:0000313" key="7">
    <source>
        <dbReference type="EMBL" id="MBB3042544.1"/>
    </source>
</evidence>
<dbReference type="InterPro" id="IPR013324">
    <property type="entry name" value="RNA_pol_sigma_r3/r4-like"/>
</dbReference>
<dbReference type="GO" id="GO:0006352">
    <property type="term" value="P:DNA-templated transcription initiation"/>
    <property type="evidence" value="ECO:0007669"/>
    <property type="project" value="InterPro"/>
</dbReference>
<dbReference type="InterPro" id="IPR014284">
    <property type="entry name" value="RNA_pol_sigma-70_dom"/>
</dbReference>
<dbReference type="Gene3D" id="1.10.1740.10">
    <property type="match status" value="1"/>
</dbReference>
<dbReference type="Proteomes" id="UP000589626">
    <property type="component" value="Unassembled WGS sequence"/>
</dbReference>
<accession>A0A7W4Z0Q1</accession>
<dbReference type="EMBL" id="JACHWR010000002">
    <property type="protein sequence ID" value="MBB3042544.1"/>
    <property type="molecule type" value="Genomic_DNA"/>
</dbReference>
<keyword evidence="7" id="KW-0282">Flagellum</keyword>
<name>A0A7W4Z0Q1_9ACTN</name>
<keyword evidence="1" id="KW-0805">Transcription regulation</keyword>
<keyword evidence="4" id="KW-0804">Transcription</keyword>
<evidence type="ECO:0000256" key="3">
    <source>
        <dbReference type="ARBA" id="ARBA00023125"/>
    </source>
</evidence>
<evidence type="ECO:0000259" key="5">
    <source>
        <dbReference type="Pfam" id="PF04542"/>
    </source>
</evidence>
<dbReference type="NCBIfam" id="TIGR02937">
    <property type="entry name" value="sigma70-ECF"/>
    <property type="match status" value="1"/>
</dbReference>
<keyword evidence="2" id="KW-0731">Sigma factor</keyword>
<keyword evidence="8" id="KW-1185">Reference proteome</keyword>
<dbReference type="PRINTS" id="PR00046">
    <property type="entry name" value="SIGMA70FCT"/>
</dbReference>
<dbReference type="Pfam" id="PF04545">
    <property type="entry name" value="Sigma70_r4"/>
    <property type="match status" value="1"/>
</dbReference>
<dbReference type="InterPro" id="IPR007627">
    <property type="entry name" value="RNA_pol_sigma70_r2"/>
</dbReference>
<evidence type="ECO:0000256" key="4">
    <source>
        <dbReference type="ARBA" id="ARBA00023163"/>
    </source>
</evidence>
<organism evidence="7 8">
    <name type="scientific">Nocardioides soli</name>
    <dbReference type="NCBI Taxonomy" id="1036020"/>
    <lineage>
        <taxon>Bacteria</taxon>
        <taxon>Bacillati</taxon>
        <taxon>Actinomycetota</taxon>
        <taxon>Actinomycetes</taxon>
        <taxon>Propionibacteriales</taxon>
        <taxon>Nocardioidaceae</taxon>
        <taxon>Nocardioides</taxon>
    </lineage>
</organism>